<dbReference type="Gene3D" id="2.60.120.620">
    <property type="entry name" value="q2cbj1_9rhob like domain"/>
    <property type="match status" value="1"/>
</dbReference>
<protein>
    <recommendedName>
        <fullName evidence="3">Phytanoyl-CoA dioxygenase</fullName>
    </recommendedName>
</protein>
<gene>
    <name evidence="1" type="ORF">PHMEG_00041634</name>
</gene>
<dbReference type="Proteomes" id="UP000198211">
    <property type="component" value="Unassembled WGS sequence"/>
</dbReference>
<comment type="caution">
    <text evidence="1">The sequence shown here is derived from an EMBL/GenBank/DDBJ whole genome shotgun (WGS) entry which is preliminary data.</text>
</comment>
<organism evidence="1 2">
    <name type="scientific">Phytophthora megakarya</name>
    <dbReference type="NCBI Taxonomy" id="4795"/>
    <lineage>
        <taxon>Eukaryota</taxon>
        <taxon>Sar</taxon>
        <taxon>Stramenopiles</taxon>
        <taxon>Oomycota</taxon>
        <taxon>Peronosporomycetes</taxon>
        <taxon>Peronosporales</taxon>
        <taxon>Peronosporaceae</taxon>
        <taxon>Phytophthora</taxon>
    </lineage>
</organism>
<dbReference type="OrthoDB" id="123950at2759"/>
<keyword evidence="2" id="KW-1185">Reference proteome</keyword>
<reference evidence="2" key="1">
    <citation type="submission" date="2017-03" db="EMBL/GenBank/DDBJ databases">
        <title>Phytopthora megakarya and P. palmivora, two closely related causual agents of cacao black pod achieved similar genome size and gene model numbers by different mechanisms.</title>
        <authorList>
            <person name="Ali S."/>
            <person name="Shao J."/>
            <person name="Larry D.J."/>
            <person name="Kronmiller B."/>
            <person name="Shen D."/>
            <person name="Strem M.D."/>
            <person name="Melnick R.L."/>
            <person name="Guiltinan M.J."/>
            <person name="Tyler B.M."/>
            <person name="Meinhardt L.W."/>
            <person name="Bailey B.A."/>
        </authorList>
    </citation>
    <scope>NUCLEOTIDE SEQUENCE [LARGE SCALE GENOMIC DNA]</scope>
    <source>
        <strain evidence="2">zdho120</strain>
    </source>
</reference>
<proteinExistence type="predicted"/>
<sequence>GYVIKNIGLDDDTCDQAVHDVRHLNYTPVFGSVFDEERDPFRLQAQSTPMTNTLRTKHECIIEMVSVNESWVVGDWHAMKSLPGGRDQAVHHDYPTFETAKALMTTDLVQASVIVARMDDTRLHVYPRCFDSQVERSVRRTLTLEKGGVIFFRGDLAHAGAGYRSVNVRLHC</sequence>
<dbReference type="AlphaFoldDB" id="A0A225UB97"/>
<accession>A0A225UB97</accession>
<feature type="non-terminal residue" evidence="1">
    <location>
        <position position="1"/>
    </location>
</feature>
<evidence type="ECO:0000313" key="1">
    <source>
        <dbReference type="EMBL" id="OWY90302.1"/>
    </source>
</evidence>
<evidence type="ECO:0000313" key="2">
    <source>
        <dbReference type="Proteomes" id="UP000198211"/>
    </source>
</evidence>
<dbReference type="EMBL" id="NBNE01023328">
    <property type="protein sequence ID" value="OWY90302.1"/>
    <property type="molecule type" value="Genomic_DNA"/>
</dbReference>
<evidence type="ECO:0008006" key="3">
    <source>
        <dbReference type="Google" id="ProtNLM"/>
    </source>
</evidence>
<name>A0A225UB97_9STRA</name>